<feature type="transmembrane region" description="Helical" evidence="7">
    <location>
        <begin position="20"/>
        <end position="44"/>
    </location>
</feature>
<protein>
    <submittedName>
        <fullName evidence="10">Putative ABC-type transport system, involved in lipoprotein release, permease component</fullName>
    </submittedName>
</protein>
<gene>
    <name evidence="10" type="ORF">SPIROBIBN47_200007</name>
</gene>
<dbReference type="AlphaFoldDB" id="A0A3P3XHD0"/>
<feature type="domain" description="ABC3 transporter permease C-terminal" evidence="8">
    <location>
        <begin position="314"/>
        <end position="441"/>
    </location>
</feature>
<evidence type="ECO:0000256" key="6">
    <source>
        <dbReference type="ARBA" id="ARBA00023136"/>
    </source>
</evidence>
<dbReference type="InterPro" id="IPR003838">
    <property type="entry name" value="ABC3_permease_C"/>
</dbReference>
<dbReference type="EMBL" id="FWDM01000013">
    <property type="protein sequence ID" value="SLM11533.1"/>
    <property type="molecule type" value="Genomic_DNA"/>
</dbReference>
<proteinExistence type="inferred from homology"/>
<comment type="similarity">
    <text evidence="2">Belongs to the ABC-4 integral membrane protein family. LolC/E subfamily.</text>
</comment>
<organism evidence="10">
    <name type="scientific">uncultured spirochete</name>
    <dbReference type="NCBI Taxonomy" id="156406"/>
    <lineage>
        <taxon>Bacteria</taxon>
        <taxon>Pseudomonadati</taxon>
        <taxon>Spirochaetota</taxon>
        <taxon>Spirochaetia</taxon>
        <taxon>Spirochaetales</taxon>
        <taxon>environmental samples</taxon>
    </lineage>
</organism>
<dbReference type="Pfam" id="PF12704">
    <property type="entry name" value="MacB_PCD"/>
    <property type="match status" value="1"/>
</dbReference>
<feature type="domain" description="MacB-like periplasmic core" evidence="9">
    <location>
        <begin position="24"/>
        <end position="237"/>
    </location>
</feature>
<reference evidence="10" key="1">
    <citation type="submission" date="2017-02" db="EMBL/GenBank/DDBJ databases">
        <authorList>
            <person name="Regsiter A."/>
            <person name="William W."/>
        </authorList>
    </citation>
    <scope>NUCLEOTIDE SEQUENCE</scope>
    <source>
        <strain evidence="10">Bib</strain>
    </source>
</reference>
<evidence type="ECO:0000256" key="5">
    <source>
        <dbReference type="ARBA" id="ARBA00022989"/>
    </source>
</evidence>
<evidence type="ECO:0000256" key="2">
    <source>
        <dbReference type="ARBA" id="ARBA00005236"/>
    </source>
</evidence>
<comment type="subcellular location">
    <subcellularLocation>
        <location evidence="1">Cell membrane</location>
        <topology evidence="1">Multi-pass membrane protein</topology>
    </subcellularLocation>
</comment>
<keyword evidence="5 7" id="KW-1133">Transmembrane helix</keyword>
<dbReference type="InterPro" id="IPR051447">
    <property type="entry name" value="Lipoprotein-release_system"/>
</dbReference>
<keyword evidence="3" id="KW-1003">Cell membrane</keyword>
<evidence type="ECO:0000256" key="1">
    <source>
        <dbReference type="ARBA" id="ARBA00004651"/>
    </source>
</evidence>
<feature type="transmembrane region" description="Helical" evidence="7">
    <location>
        <begin position="414"/>
        <end position="433"/>
    </location>
</feature>
<feature type="transmembrane region" description="Helical" evidence="7">
    <location>
        <begin position="375"/>
        <end position="402"/>
    </location>
</feature>
<evidence type="ECO:0000313" key="10">
    <source>
        <dbReference type="EMBL" id="SLM11533.1"/>
    </source>
</evidence>
<dbReference type="PANTHER" id="PTHR30489:SF0">
    <property type="entry name" value="LIPOPROTEIN-RELEASING SYSTEM TRANSMEMBRANE PROTEIN LOLE"/>
    <property type="match status" value="1"/>
</dbReference>
<evidence type="ECO:0000259" key="9">
    <source>
        <dbReference type="Pfam" id="PF12704"/>
    </source>
</evidence>
<dbReference type="InterPro" id="IPR025857">
    <property type="entry name" value="MacB_PCD"/>
</dbReference>
<dbReference type="PANTHER" id="PTHR30489">
    <property type="entry name" value="LIPOPROTEIN-RELEASING SYSTEM TRANSMEMBRANE PROTEIN LOLE"/>
    <property type="match status" value="1"/>
</dbReference>
<dbReference type="GO" id="GO:0044874">
    <property type="term" value="P:lipoprotein localization to outer membrane"/>
    <property type="evidence" value="ECO:0007669"/>
    <property type="project" value="TreeGrafter"/>
</dbReference>
<evidence type="ECO:0000256" key="4">
    <source>
        <dbReference type="ARBA" id="ARBA00022692"/>
    </source>
</evidence>
<evidence type="ECO:0000256" key="7">
    <source>
        <dbReference type="SAM" id="Phobius"/>
    </source>
</evidence>
<dbReference type="GO" id="GO:0098797">
    <property type="term" value="C:plasma membrane protein complex"/>
    <property type="evidence" value="ECO:0007669"/>
    <property type="project" value="TreeGrafter"/>
</dbReference>
<sequence>MLQMIRIALRNISRQKKRSILLGSAIAFGFLVITLVNGFTGGLLKTTKENLSHLFGGHIYISGSIVSPLGSELPMIQDSFAAEEAIKAISDRVASVQYRSKTTGTLYFGNKEQTQKLEGVDFAAEQSFRTNIDISKGSLADIDKPGSLILPEATAKKLGVEIGETLLYRASTVTGQQNIGEFTLIATTTSSSVMVMDTGYTSKAYLNTLIGLDEGDYQSINIFLKDVAEVQTVADRLYSNLASNAPVSPRISADSTSSPRNMSAMRSSLMGMNQIVQVAKEEQWKGTKFSVTTIEDLMSPILSLLSIIQAVAFLVFIILLVIIMVGIMNSYRMVMIERTEEIGTMRALGVQKSGIRTIFFTEALSEAVLGTASGFVLALLIGGILSLINFGSGSFLSLFLARGHFVLQFSIPEALKNMLIICVMSIMAVYLPARSAANLEPAQALRATY</sequence>
<accession>A0A3P3XHD0</accession>
<keyword evidence="10" id="KW-0449">Lipoprotein</keyword>
<keyword evidence="4 7" id="KW-0812">Transmembrane</keyword>
<feature type="transmembrane region" description="Helical" evidence="7">
    <location>
        <begin position="301"/>
        <end position="328"/>
    </location>
</feature>
<evidence type="ECO:0000256" key="3">
    <source>
        <dbReference type="ARBA" id="ARBA00022475"/>
    </source>
</evidence>
<name>A0A3P3XHD0_9SPIR</name>
<keyword evidence="6 7" id="KW-0472">Membrane</keyword>
<dbReference type="Pfam" id="PF02687">
    <property type="entry name" value="FtsX"/>
    <property type="match status" value="1"/>
</dbReference>
<evidence type="ECO:0000259" key="8">
    <source>
        <dbReference type="Pfam" id="PF02687"/>
    </source>
</evidence>